<feature type="transmembrane region" description="Helical" evidence="1">
    <location>
        <begin position="43"/>
        <end position="67"/>
    </location>
</feature>
<name>A0A9J6BD80_POLVA</name>
<feature type="transmembrane region" description="Helical" evidence="1">
    <location>
        <begin position="103"/>
        <end position="123"/>
    </location>
</feature>
<feature type="transmembrane region" description="Helical" evidence="1">
    <location>
        <begin position="7"/>
        <end position="31"/>
    </location>
</feature>
<dbReference type="PROSITE" id="PS51257">
    <property type="entry name" value="PROKAR_LIPOPROTEIN"/>
    <property type="match status" value="1"/>
</dbReference>
<keyword evidence="1" id="KW-0812">Transmembrane</keyword>
<evidence type="ECO:0000313" key="3">
    <source>
        <dbReference type="Proteomes" id="UP001107558"/>
    </source>
</evidence>
<dbReference type="EMBL" id="JADBJN010000004">
    <property type="protein sequence ID" value="KAG5667491.1"/>
    <property type="molecule type" value="Genomic_DNA"/>
</dbReference>
<evidence type="ECO:0000313" key="2">
    <source>
        <dbReference type="EMBL" id="KAG5667491.1"/>
    </source>
</evidence>
<gene>
    <name evidence="2" type="ORF">PVAND_015471</name>
</gene>
<reference evidence="2" key="1">
    <citation type="submission" date="2021-03" db="EMBL/GenBank/DDBJ databases">
        <title>Chromosome level genome of the anhydrobiotic midge Polypedilum vanderplanki.</title>
        <authorList>
            <person name="Yoshida Y."/>
            <person name="Kikawada T."/>
            <person name="Gusev O."/>
        </authorList>
    </citation>
    <scope>NUCLEOTIDE SEQUENCE</scope>
    <source>
        <strain evidence="2">NIAS01</strain>
        <tissue evidence="2">Whole body or cell culture</tissue>
    </source>
</reference>
<keyword evidence="3" id="KW-1185">Reference proteome</keyword>
<dbReference type="AlphaFoldDB" id="A0A9J6BD80"/>
<dbReference type="Proteomes" id="UP001107558">
    <property type="component" value="Chromosome 4"/>
</dbReference>
<sequence>MKVGDRVLAIGVFMFMVSGCSTVMEMAALIVGFSGSDKLPLGILIFKSFAIIIYAGFTIFNACLCFIKLCNDKFRLLRAYNIVFCIFCLLLIIDGFLSLYNIAVASIFFSSAIISIYFCVYTCTAKSRLDKEGERRKDTATAYHDETVQITAQEHEKPKFGMQISVEKVENAAKMAEIEDSD</sequence>
<keyword evidence="1" id="KW-0472">Membrane</keyword>
<protein>
    <submittedName>
        <fullName evidence="2">Uncharacterized protein</fullName>
    </submittedName>
</protein>
<accession>A0A9J6BD80</accession>
<comment type="caution">
    <text evidence="2">The sequence shown here is derived from an EMBL/GenBank/DDBJ whole genome shotgun (WGS) entry which is preliminary data.</text>
</comment>
<feature type="transmembrane region" description="Helical" evidence="1">
    <location>
        <begin position="79"/>
        <end position="97"/>
    </location>
</feature>
<keyword evidence="1" id="KW-1133">Transmembrane helix</keyword>
<evidence type="ECO:0000256" key="1">
    <source>
        <dbReference type="SAM" id="Phobius"/>
    </source>
</evidence>
<proteinExistence type="predicted"/>
<organism evidence="2 3">
    <name type="scientific">Polypedilum vanderplanki</name>
    <name type="common">Sleeping chironomid midge</name>
    <dbReference type="NCBI Taxonomy" id="319348"/>
    <lineage>
        <taxon>Eukaryota</taxon>
        <taxon>Metazoa</taxon>
        <taxon>Ecdysozoa</taxon>
        <taxon>Arthropoda</taxon>
        <taxon>Hexapoda</taxon>
        <taxon>Insecta</taxon>
        <taxon>Pterygota</taxon>
        <taxon>Neoptera</taxon>
        <taxon>Endopterygota</taxon>
        <taxon>Diptera</taxon>
        <taxon>Nematocera</taxon>
        <taxon>Chironomoidea</taxon>
        <taxon>Chironomidae</taxon>
        <taxon>Chironominae</taxon>
        <taxon>Polypedilum</taxon>
        <taxon>Polypedilum</taxon>
    </lineage>
</organism>